<proteinExistence type="predicted"/>
<evidence type="ECO:0000259" key="6">
    <source>
        <dbReference type="Pfam" id="PF06525"/>
    </source>
</evidence>
<feature type="transmembrane region" description="Helical" evidence="5">
    <location>
        <begin position="35"/>
        <end position="60"/>
    </location>
</feature>
<dbReference type="OrthoDB" id="345021at2"/>
<feature type="domain" description="Plastocyanin-like" evidence="8">
    <location>
        <begin position="230"/>
        <end position="334"/>
    </location>
</feature>
<dbReference type="AlphaFoldDB" id="A0A6C7E5X8"/>
<dbReference type="CDD" id="cd04202">
    <property type="entry name" value="CuRO_D2_2dMcoN_like"/>
    <property type="match status" value="1"/>
</dbReference>
<accession>A0A6C7E5X8</accession>
<keyword evidence="5" id="KW-1133">Transmembrane helix</keyword>
<dbReference type="PANTHER" id="PTHR11709">
    <property type="entry name" value="MULTI-COPPER OXIDASE"/>
    <property type="match status" value="1"/>
</dbReference>
<sequence length="480" mass="51238">MNMTVIDTPDAPSGPPPMVPQRADTSSSSNTFGTMIFSAGVLGVFAMIAALIALAFVALLRDNSGGGEAAISSDLDISLTEFAIEGELSAPAGDVTLNVVNAGAIEHNLAVRELGIQSNNMMSRGVDSLALGELTPGTYELYCSISGHEASGMAAELVITDADSFEPADLGGEHAGLTAEEMDQLMVDSMLAFPAETEGKGNQILEPEILPDGTKKFYLTAEVIPWEVSPGEIVEAWAYNGQVPGPQIKVDVGDNVMVEFTNLTPMGSDIHWHGVHTPNDQDGVSPYTQDPVASGETFTYEFLAEDPAIGMYHAHLHSQTSVINGMFAAFQIGPTPLPYGQTISGVTIPDDLEPAFEMPMVLNDAGTIGLSLNGKSFPATEPIVIDEGEWGVVHYYNEGLTAHPMHLHQFPQLVFAKDGIPLDNPYWADTINVAPGERYSVLFNADTAGTWVYHCHILTHVERADGMFGMVTAMIVNPKQ</sequence>
<evidence type="ECO:0000256" key="2">
    <source>
        <dbReference type="ARBA" id="ARBA00023002"/>
    </source>
</evidence>
<dbReference type="GO" id="GO:0005507">
    <property type="term" value="F:copper ion binding"/>
    <property type="evidence" value="ECO:0007669"/>
    <property type="project" value="InterPro"/>
</dbReference>
<evidence type="ECO:0000313" key="9">
    <source>
        <dbReference type="EMBL" id="BAN03154.1"/>
    </source>
</evidence>
<dbReference type="PANTHER" id="PTHR11709:SF394">
    <property type="entry name" value="FI03373P-RELATED"/>
    <property type="match status" value="1"/>
</dbReference>
<gene>
    <name evidence="9" type="ORF">YM304_28400</name>
</gene>
<evidence type="ECO:0000313" key="10">
    <source>
        <dbReference type="Proteomes" id="UP000011863"/>
    </source>
</evidence>
<evidence type="ECO:0000256" key="1">
    <source>
        <dbReference type="ARBA" id="ARBA00022723"/>
    </source>
</evidence>
<feature type="domain" description="Plastocyanin-like" evidence="7">
    <location>
        <begin position="369"/>
        <end position="471"/>
    </location>
</feature>
<dbReference type="InterPro" id="IPR008972">
    <property type="entry name" value="Cupredoxin"/>
</dbReference>
<dbReference type="Gene3D" id="2.60.40.420">
    <property type="entry name" value="Cupredoxins - blue copper proteins"/>
    <property type="match status" value="3"/>
</dbReference>
<dbReference type="InterPro" id="IPR011707">
    <property type="entry name" value="Cu-oxidase-like_N"/>
</dbReference>
<organism evidence="9 10">
    <name type="scientific">Ilumatobacter coccineus (strain NBRC 103263 / KCTC 29153 / YM16-304)</name>
    <dbReference type="NCBI Taxonomy" id="1313172"/>
    <lineage>
        <taxon>Bacteria</taxon>
        <taxon>Bacillati</taxon>
        <taxon>Actinomycetota</taxon>
        <taxon>Acidimicrobiia</taxon>
        <taxon>Acidimicrobiales</taxon>
        <taxon>Ilumatobacteraceae</taxon>
        <taxon>Ilumatobacter</taxon>
    </lineage>
</organism>
<keyword evidence="10" id="KW-1185">Reference proteome</keyword>
<name>A0A6C7E5X8_ILUCY</name>
<dbReference type="InterPro" id="IPR049544">
    <property type="entry name" value="SoxE-like_C"/>
</dbReference>
<keyword evidence="5" id="KW-0472">Membrane</keyword>
<dbReference type="EMBL" id="AP012057">
    <property type="protein sequence ID" value="BAN03154.1"/>
    <property type="molecule type" value="Genomic_DNA"/>
</dbReference>
<evidence type="ECO:0000256" key="5">
    <source>
        <dbReference type="SAM" id="Phobius"/>
    </source>
</evidence>
<feature type="domain" description="Sulfocyanin-like C-terminal" evidence="6">
    <location>
        <begin position="117"/>
        <end position="161"/>
    </location>
</feature>
<protein>
    <submittedName>
        <fullName evidence="9">Putative multicopper oxidase</fullName>
    </submittedName>
</protein>
<dbReference type="GO" id="GO:0016491">
    <property type="term" value="F:oxidoreductase activity"/>
    <property type="evidence" value="ECO:0007669"/>
    <property type="project" value="UniProtKB-KW"/>
</dbReference>
<dbReference type="InterPro" id="IPR045087">
    <property type="entry name" value="Cu-oxidase_fam"/>
</dbReference>
<dbReference type="Proteomes" id="UP000011863">
    <property type="component" value="Chromosome"/>
</dbReference>
<dbReference type="Pfam" id="PF06525">
    <property type="entry name" value="SoxE"/>
    <property type="match status" value="1"/>
</dbReference>
<dbReference type="InterPro" id="IPR033138">
    <property type="entry name" value="Cu_oxidase_CS"/>
</dbReference>
<dbReference type="Pfam" id="PF07731">
    <property type="entry name" value="Cu-oxidase_2"/>
    <property type="match status" value="1"/>
</dbReference>
<dbReference type="Pfam" id="PF07732">
    <property type="entry name" value="Cu-oxidase_3"/>
    <property type="match status" value="1"/>
</dbReference>
<dbReference type="InterPro" id="IPR011706">
    <property type="entry name" value="Cu-oxidase_C"/>
</dbReference>
<dbReference type="SUPFAM" id="SSF49503">
    <property type="entry name" value="Cupredoxins"/>
    <property type="match status" value="3"/>
</dbReference>
<keyword evidence="3" id="KW-0186">Copper</keyword>
<evidence type="ECO:0000259" key="8">
    <source>
        <dbReference type="Pfam" id="PF07732"/>
    </source>
</evidence>
<keyword evidence="2" id="KW-0560">Oxidoreductase</keyword>
<feature type="region of interest" description="Disordered" evidence="4">
    <location>
        <begin position="1"/>
        <end position="26"/>
    </location>
</feature>
<keyword evidence="1" id="KW-0479">Metal-binding</keyword>
<reference evidence="9 10" key="1">
    <citation type="journal article" date="2013" name="Int. J. Syst. Evol. Microbiol.">
        <title>Ilumatobacter nonamiense sp. nov. and Ilumatobacter coccineum sp. nov., isolated from seashore sand.</title>
        <authorList>
            <person name="Matsumoto A."/>
            <person name="Kasai H."/>
            <person name="Matsuo Y."/>
            <person name="Shizuri Y."/>
            <person name="Ichikawa N."/>
            <person name="Fujita N."/>
            <person name="Omura S."/>
            <person name="Takahashi Y."/>
        </authorList>
    </citation>
    <scope>NUCLEOTIDE SEQUENCE [LARGE SCALE GENOMIC DNA]</scope>
    <source>
        <strain evidence="10">NBRC 103263 / KCTC 29153 / YM16-304</strain>
    </source>
</reference>
<keyword evidence="5" id="KW-0812">Transmembrane</keyword>
<evidence type="ECO:0000259" key="7">
    <source>
        <dbReference type="Pfam" id="PF07731"/>
    </source>
</evidence>
<evidence type="ECO:0000256" key="4">
    <source>
        <dbReference type="SAM" id="MobiDB-lite"/>
    </source>
</evidence>
<dbReference type="KEGG" id="aym:YM304_28400"/>
<dbReference type="PROSITE" id="PS00079">
    <property type="entry name" value="MULTICOPPER_OXIDASE1"/>
    <property type="match status" value="1"/>
</dbReference>
<evidence type="ECO:0000256" key="3">
    <source>
        <dbReference type="ARBA" id="ARBA00023008"/>
    </source>
</evidence>